<evidence type="ECO:0000313" key="3">
    <source>
        <dbReference type="Proteomes" id="UP001642484"/>
    </source>
</evidence>
<protein>
    <submittedName>
        <fullName evidence="2">Uncharacterized protein</fullName>
    </submittedName>
</protein>
<evidence type="ECO:0000313" key="2">
    <source>
        <dbReference type="EMBL" id="CAK9113074.1"/>
    </source>
</evidence>
<dbReference type="EMBL" id="CAXAMN010027694">
    <property type="protein sequence ID" value="CAK9112218.1"/>
    <property type="molecule type" value="Genomic_DNA"/>
</dbReference>
<sequence length="157" mass="17400">MGIVEEDQAWYLLEGSARAAAAEAKAVMDSALEAKSALISAIEVGLVKTSYDYAAIESTLVPVMLQKPYVHSFEMLFTDRTAGLKISHREEENGRQLLLQSNGADCYLLGTQGCADLGVPQNVFPVAWFRLLAHRKRRRAAHDKLGRHICYPSDHQI</sequence>
<reference evidence="2 3" key="1">
    <citation type="submission" date="2024-02" db="EMBL/GenBank/DDBJ databases">
        <authorList>
            <person name="Chen Y."/>
            <person name="Shah S."/>
            <person name="Dougan E. K."/>
            <person name="Thang M."/>
            <person name="Chan C."/>
        </authorList>
    </citation>
    <scope>NUCLEOTIDE SEQUENCE [LARGE SCALE GENOMIC DNA]</scope>
</reference>
<dbReference type="Proteomes" id="UP001642484">
    <property type="component" value="Unassembled WGS sequence"/>
</dbReference>
<gene>
    <name evidence="1" type="ORF">CCMP2556_LOCUS52038</name>
    <name evidence="2" type="ORF">CCMP2556_LOCUS52363</name>
</gene>
<dbReference type="EMBL" id="CAXAMN010027805">
    <property type="protein sequence ID" value="CAK9113074.1"/>
    <property type="molecule type" value="Genomic_DNA"/>
</dbReference>
<organism evidence="2 3">
    <name type="scientific">Durusdinium trenchii</name>
    <dbReference type="NCBI Taxonomy" id="1381693"/>
    <lineage>
        <taxon>Eukaryota</taxon>
        <taxon>Sar</taxon>
        <taxon>Alveolata</taxon>
        <taxon>Dinophyceae</taxon>
        <taxon>Suessiales</taxon>
        <taxon>Symbiodiniaceae</taxon>
        <taxon>Durusdinium</taxon>
    </lineage>
</organism>
<keyword evidence="3" id="KW-1185">Reference proteome</keyword>
<name>A0ABP0SLN7_9DINO</name>
<evidence type="ECO:0000313" key="1">
    <source>
        <dbReference type="EMBL" id="CAK9112218.1"/>
    </source>
</evidence>
<comment type="caution">
    <text evidence="2">The sequence shown here is derived from an EMBL/GenBank/DDBJ whole genome shotgun (WGS) entry which is preliminary data.</text>
</comment>
<accession>A0ABP0SLN7</accession>
<proteinExistence type="predicted"/>